<dbReference type="EMBL" id="JABSTU010000006">
    <property type="protein sequence ID" value="KAH8028150.1"/>
    <property type="molecule type" value="Genomic_DNA"/>
</dbReference>
<keyword evidence="3" id="KW-1185">Reference proteome</keyword>
<reference evidence="2" key="2">
    <citation type="submission" date="2021-09" db="EMBL/GenBank/DDBJ databases">
        <authorList>
            <person name="Jia N."/>
            <person name="Wang J."/>
            <person name="Shi W."/>
            <person name="Du L."/>
            <person name="Sun Y."/>
            <person name="Zhan W."/>
            <person name="Jiang J."/>
            <person name="Wang Q."/>
            <person name="Zhang B."/>
            <person name="Ji P."/>
            <person name="Sakyi L.B."/>
            <person name="Cui X."/>
            <person name="Yuan T."/>
            <person name="Jiang B."/>
            <person name="Yang W."/>
            <person name="Lam T.T.-Y."/>
            <person name="Chang Q."/>
            <person name="Ding S."/>
            <person name="Wang X."/>
            <person name="Zhu J."/>
            <person name="Ruan X."/>
            <person name="Zhao L."/>
            <person name="Wei J."/>
            <person name="Que T."/>
            <person name="Du C."/>
            <person name="Cheng J."/>
            <person name="Dai P."/>
            <person name="Han X."/>
            <person name="Huang E."/>
            <person name="Gao Y."/>
            <person name="Liu J."/>
            <person name="Shao H."/>
            <person name="Ye R."/>
            <person name="Li L."/>
            <person name="Wei W."/>
            <person name="Wang X."/>
            <person name="Wang C."/>
            <person name="Huo Q."/>
            <person name="Li W."/>
            <person name="Guo W."/>
            <person name="Chen H."/>
            <person name="Chen S."/>
            <person name="Zhou L."/>
            <person name="Zhou L."/>
            <person name="Ni X."/>
            <person name="Tian J."/>
            <person name="Zhou Y."/>
            <person name="Sheng Y."/>
            <person name="Liu T."/>
            <person name="Pan Y."/>
            <person name="Xia L."/>
            <person name="Li J."/>
            <person name="Zhao F."/>
            <person name="Cao W."/>
        </authorList>
    </citation>
    <scope>NUCLEOTIDE SEQUENCE</scope>
    <source>
        <strain evidence="2">Rmic-2018</strain>
        <tissue evidence="2">Larvae</tissue>
    </source>
</reference>
<feature type="compositionally biased region" description="Basic and acidic residues" evidence="1">
    <location>
        <begin position="57"/>
        <end position="72"/>
    </location>
</feature>
<reference evidence="2" key="1">
    <citation type="journal article" date="2020" name="Cell">
        <title>Large-Scale Comparative Analyses of Tick Genomes Elucidate Their Genetic Diversity and Vector Capacities.</title>
        <authorList>
            <consortium name="Tick Genome and Microbiome Consortium (TIGMIC)"/>
            <person name="Jia N."/>
            <person name="Wang J."/>
            <person name="Shi W."/>
            <person name="Du L."/>
            <person name="Sun Y."/>
            <person name="Zhan W."/>
            <person name="Jiang J.F."/>
            <person name="Wang Q."/>
            <person name="Zhang B."/>
            <person name="Ji P."/>
            <person name="Bell-Sakyi L."/>
            <person name="Cui X.M."/>
            <person name="Yuan T.T."/>
            <person name="Jiang B.G."/>
            <person name="Yang W.F."/>
            <person name="Lam T.T."/>
            <person name="Chang Q.C."/>
            <person name="Ding S.J."/>
            <person name="Wang X.J."/>
            <person name="Zhu J.G."/>
            <person name="Ruan X.D."/>
            <person name="Zhao L."/>
            <person name="Wei J.T."/>
            <person name="Ye R.Z."/>
            <person name="Que T.C."/>
            <person name="Du C.H."/>
            <person name="Zhou Y.H."/>
            <person name="Cheng J.X."/>
            <person name="Dai P.F."/>
            <person name="Guo W.B."/>
            <person name="Han X.H."/>
            <person name="Huang E.J."/>
            <person name="Li L.F."/>
            <person name="Wei W."/>
            <person name="Gao Y.C."/>
            <person name="Liu J.Z."/>
            <person name="Shao H.Z."/>
            <person name="Wang X."/>
            <person name="Wang C.C."/>
            <person name="Yang T.C."/>
            <person name="Huo Q.B."/>
            <person name="Li W."/>
            <person name="Chen H.Y."/>
            <person name="Chen S.E."/>
            <person name="Zhou L.G."/>
            <person name="Ni X.B."/>
            <person name="Tian J.H."/>
            <person name="Sheng Y."/>
            <person name="Liu T."/>
            <person name="Pan Y.S."/>
            <person name="Xia L.Y."/>
            <person name="Li J."/>
            <person name="Zhao F."/>
            <person name="Cao W.C."/>
        </authorList>
    </citation>
    <scope>NUCLEOTIDE SEQUENCE</scope>
    <source>
        <strain evidence="2">Rmic-2018</strain>
    </source>
</reference>
<feature type="region of interest" description="Disordered" evidence="1">
    <location>
        <begin position="338"/>
        <end position="366"/>
    </location>
</feature>
<protein>
    <submittedName>
        <fullName evidence="2">Uncharacterized protein</fullName>
    </submittedName>
</protein>
<dbReference type="AlphaFoldDB" id="A0A9J6E1L7"/>
<evidence type="ECO:0000313" key="3">
    <source>
        <dbReference type="Proteomes" id="UP000821866"/>
    </source>
</evidence>
<gene>
    <name evidence="2" type="ORF">HPB51_013520</name>
</gene>
<organism evidence="2 3">
    <name type="scientific">Rhipicephalus microplus</name>
    <name type="common">Cattle tick</name>
    <name type="synonym">Boophilus microplus</name>
    <dbReference type="NCBI Taxonomy" id="6941"/>
    <lineage>
        <taxon>Eukaryota</taxon>
        <taxon>Metazoa</taxon>
        <taxon>Ecdysozoa</taxon>
        <taxon>Arthropoda</taxon>
        <taxon>Chelicerata</taxon>
        <taxon>Arachnida</taxon>
        <taxon>Acari</taxon>
        <taxon>Parasitiformes</taxon>
        <taxon>Ixodida</taxon>
        <taxon>Ixodoidea</taxon>
        <taxon>Ixodidae</taxon>
        <taxon>Rhipicephalinae</taxon>
        <taxon>Rhipicephalus</taxon>
        <taxon>Boophilus</taxon>
    </lineage>
</organism>
<sequence>MEPRTQVVEPYQEIATQLPSVMVLALYVGMQRSSARKSAEVAESSIGDVTATGSENCGDRTKGRQSSGDRAKGPNAPLSLKEPVSVLPRRGDADACSSLAVDSVPSRSLGDSHHDLQRKQRLGSSSPLCTVPASDCERTMPAMLSDAEESLTDTDKADAVAASSNPNATRLPITVGANDQPLGKGMEEDSTAFNNVPNTAEEDAYNVACWKVVRNKRRARNAAALEAASPLPTDSENPRAKPRPTNAPLSLKELVSVLPRRGDADACGFLAVDSVSSRSLGDSHHDLQRKQRLRSSSPLCTVPASDCERTTPAMLSDAEESLTDTDKADAVVASSNPNATSLPITVRTNDQPHRKGIDEDSTAFNNVPNTAEEDAYNVACWKVVRNKRLARNAAALEAASPLPTDSENPRAEPRPSVAHRLPPLPFRYEKLVLRPFGGLRLDLWPRQTLATALWATARVSPNDRRNLILRTRPEQNLAVLSTLSLHVTDAPLKLQELSLGQRTYPVSAYLAASGDSCEEYLVLEPGTTSHRLVEELQATRIQILQARVMGQTNIALVTFEALRVPRFVCFHEAELRCHPPPRPQHQVCKTCLKSEHQADYHPTPDITVSAVRRR</sequence>
<accession>A0A9J6E1L7</accession>
<name>A0A9J6E1L7_RHIMP</name>
<proteinExistence type="predicted"/>
<comment type="caution">
    <text evidence="2">The sequence shown here is derived from an EMBL/GenBank/DDBJ whole genome shotgun (WGS) entry which is preliminary data.</text>
</comment>
<feature type="region of interest" description="Disordered" evidence="1">
    <location>
        <begin position="102"/>
        <end position="133"/>
    </location>
</feature>
<feature type="region of interest" description="Disordered" evidence="1">
    <location>
        <begin position="278"/>
        <end position="299"/>
    </location>
</feature>
<feature type="region of interest" description="Disordered" evidence="1">
    <location>
        <begin position="224"/>
        <end position="246"/>
    </location>
</feature>
<feature type="compositionally biased region" description="Polar residues" evidence="1">
    <location>
        <begin position="338"/>
        <end position="349"/>
    </location>
</feature>
<evidence type="ECO:0000313" key="2">
    <source>
        <dbReference type="EMBL" id="KAH8028150.1"/>
    </source>
</evidence>
<dbReference type="Proteomes" id="UP000821866">
    <property type="component" value="Chromosome 4"/>
</dbReference>
<evidence type="ECO:0000256" key="1">
    <source>
        <dbReference type="SAM" id="MobiDB-lite"/>
    </source>
</evidence>
<feature type="region of interest" description="Disordered" evidence="1">
    <location>
        <begin position="39"/>
        <end position="86"/>
    </location>
</feature>